<gene>
    <name evidence="1" type="ORF">ACFX5D_01630</name>
</gene>
<dbReference type="Proteomes" id="UP001600039">
    <property type="component" value="Unassembled WGS sequence"/>
</dbReference>
<dbReference type="RefSeq" id="WP_379856525.1">
    <property type="nucleotide sequence ID" value="NZ_JBHZQA010000001.1"/>
</dbReference>
<sequence length="83" mass="9651">MWKQYIAVNPDGYRSSQFDHHYKTWGKRVNPVMLMNHKAGDKMYVDYAGKTRSIIDKDTGEIKEVQFSVAILGARHTCMPKFL</sequence>
<evidence type="ECO:0000313" key="2">
    <source>
        <dbReference type="Proteomes" id="UP001600039"/>
    </source>
</evidence>
<name>A0ABW6HI19_9FLAO</name>
<proteinExistence type="predicted"/>
<reference evidence="1 2" key="1">
    <citation type="submission" date="2024-06" db="EMBL/GenBank/DDBJ databases">
        <title>Flavobacterium spp. isolated from glacier.</title>
        <authorList>
            <person name="Han D."/>
        </authorList>
    </citation>
    <scope>NUCLEOTIDE SEQUENCE [LARGE SCALE GENOMIC DNA]</scope>
    <source>
        <strain evidence="1 2">LB3P45</strain>
    </source>
</reference>
<evidence type="ECO:0000313" key="1">
    <source>
        <dbReference type="EMBL" id="MFE3846666.1"/>
    </source>
</evidence>
<dbReference type="EMBL" id="JBHZQA010000001">
    <property type="protein sequence ID" value="MFE3846666.1"/>
    <property type="molecule type" value="Genomic_DNA"/>
</dbReference>
<comment type="caution">
    <text evidence="1">The sequence shown here is derived from an EMBL/GenBank/DDBJ whole genome shotgun (WGS) entry which is preliminary data.</text>
</comment>
<accession>A0ABW6HI19</accession>
<organism evidence="1 2">
    <name type="scientific">Flavobacterium fructosi</name>
    <dbReference type="NCBI Taxonomy" id="3230416"/>
    <lineage>
        <taxon>Bacteria</taxon>
        <taxon>Pseudomonadati</taxon>
        <taxon>Bacteroidota</taxon>
        <taxon>Flavobacteriia</taxon>
        <taxon>Flavobacteriales</taxon>
        <taxon>Flavobacteriaceae</taxon>
        <taxon>Flavobacterium</taxon>
    </lineage>
</organism>
<protein>
    <submittedName>
        <fullName evidence="1">Uncharacterized protein</fullName>
    </submittedName>
</protein>
<keyword evidence="2" id="KW-1185">Reference proteome</keyword>